<evidence type="ECO:0000313" key="3">
    <source>
        <dbReference type="EMBL" id="KAG2219770.1"/>
    </source>
</evidence>
<gene>
    <name evidence="3" type="ORF">INT45_008601</name>
</gene>
<keyword evidence="1" id="KW-0472">Membrane</keyword>
<feature type="transmembrane region" description="Helical" evidence="1">
    <location>
        <begin position="68"/>
        <end position="94"/>
    </location>
</feature>
<evidence type="ECO:0000256" key="1">
    <source>
        <dbReference type="SAM" id="Phobius"/>
    </source>
</evidence>
<dbReference type="PANTHER" id="PTHR37984">
    <property type="entry name" value="PROTEIN CBG26694"/>
    <property type="match status" value="1"/>
</dbReference>
<evidence type="ECO:0000259" key="2">
    <source>
        <dbReference type="PROSITE" id="PS50994"/>
    </source>
</evidence>
<dbReference type="InterPro" id="IPR036397">
    <property type="entry name" value="RNaseH_sf"/>
</dbReference>
<dbReference type="SUPFAM" id="SSF53098">
    <property type="entry name" value="Ribonuclease H-like"/>
    <property type="match status" value="1"/>
</dbReference>
<dbReference type="AlphaFoldDB" id="A0A8H7VGL9"/>
<keyword evidence="1" id="KW-1133">Transmembrane helix</keyword>
<feature type="domain" description="Integrase catalytic" evidence="2">
    <location>
        <begin position="28"/>
        <end position="191"/>
    </location>
</feature>
<name>A0A8H7VGL9_9FUNG</name>
<evidence type="ECO:0000313" key="4">
    <source>
        <dbReference type="Proteomes" id="UP000646827"/>
    </source>
</evidence>
<dbReference type="GO" id="GO:0015074">
    <property type="term" value="P:DNA integration"/>
    <property type="evidence" value="ECO:0007669"/>
    <property type="project" value="InterPro"/>
</dbReference>
<dbReference type="PROSITE" id="PS50994">
    <property type="entry name" value="INTEGRASE"/>
    <property type="match status" value="1"/>
</dbReference>
<dbReference type="PANTHER" id="PTHR37984:SF5">
    <property type="entry name" value="PROTEIN NYNRIN-LIKE"/>
    <property type="match status" value="1"/>
</dbReference>
<reference evidence="3 4" key="1">
    <citation type="submission" date="2020-12" db="EMBL/GenBank/DDBJ databases">
        <title>Metabolic potential, ecology and presence of endohyphal bacteria is reflected in genomic diversity of Mucoromycotina.</title>
        <authorList>
            <person name="Muszewska A."/>
            <person name="Okrasinska A."/>
            <person name="Steczkiewicz K."/>
            <person name="Drgas O."/>
            <person name="Orlowska M."/>
            <person name="Perlinska-Lenart U."/>
            <person name="Aleksandrzak-Piekarczyk T."/>
            <person name="Szatraj K."/>
            <person name="Zielenkiewicz U."/>
            <person name="Pilsyk S."/>
            <person name="Malc E."/>
            <person name="Mieczkowski P."/>
            <person name="Kruszewska J.S."/>
            <person name="Biernat P."/>
            <person name="Pawlowska J."/>
        </authorList>
    </citation>
    <scope>NUCLEOTIDE SEQUENCE [LARGE SCALE GENOMIC DNA]</scope>
    <source>
        <strain evidence="3 4">CBS 142.35</strain>
    </source>
</reference>
<dbReference type="OrthoDB" id="2202254at2759"/>
<dbReference type="Pfam" id="PF00665">
    <property type="entry name" value="rve"/>
    <property type="match status" value="1"/>
</dbReference>
<dbReference type="Gene3D" id="3.30.420.10">
    <property type="entry name" value="Ribonuclease H-like superfamily/Ribonuclease H"/>
    <property type="match status" value="1"/>
</dbReference>
<dbReference type="GO" id="GO:0003676">
    <property type="term" value="F:nucleic acid binding"/>
    <property type="evidence" value="ECO:0007669"/>
    <property type="project" value="InterPro"/>
</dbReference>
<dbReference type="GO" id="GO:0005634">
    <property type="term" value="C:nucleus"/>
    <property type="evidence" value="ECO:0007669"/>
    <property type="project" value="UniProtKB-ARBA"/>
</dbReference>
<organism evidence="3 4">
    <name type="scientific">Circinella minor</name>
    <dbReference type="NCBI Taxonomy" id="1195481"/>
    <lineage>
        <taxon>Eukaryota</taxon>
        <taxon>Fungi</taxon>
        <taxon>Fungi incertae sedis</taxon>
        <taxon>Mucoromycota</taxon>
        <taxon>Mucoromycotina</taxon>
        <taxon>Mucoromycetes</taxon>
        <taxon>Mucorales</taxon>
        <taxon>Lichtheimiaceae</taxon>
        <taxon>Circinella</taxon>
    </lineage>
</organism>
<dbReference type="InterPro" id="IPR050951">
    <property type="entry name" value="Retrovirus_Pol_polyprotein"/>
</dbReference>
<accession>A0A8H7VGL9</accession>
<proteinExistence type="predicted"/>
<dbReference type="Proteomes" id="UP000646827">
    <property type="component" value="Unassembled WGS sequence"/>
</dbReference>
<protein>
    <recommendedName>
        <fullName evidence="2">Integrase catalytic domain-containing protein</fullName>
    </recommendedName>
</protein>
<dbReference type="InterPro" id="IPR012337">
    <property type="entry name" value="RNaseH-like_sf"/>
</dbReference>
<dbReference type="EMBL" id="JAEPRB010000165">
    <property type="protein sequence ID" value="KAG2219770.1"/>
    <property type="molecule type" value="Genomic_DNA"/>
</dbReference>
<keyword evidence="1" id="KW-0812">Transmembrane</keyword>
<keyword evidence="4" id="KW-1185">Reference proteome</keyword>
<dbReference type="InterPro" id="IPR001584">
    <property type="entry name" value="Integrase_cat-core"/>
</dbReference>
<sequence length="316" mass="36260">MRQDIIERVRKCDSCQKYKALKHKYGHLQSIPVGKPGEVWAADIAIFHQTSEKGNKYMLVMMEYLTKWVITAALTGFTTTDVANAMLFQLILIFNQPKRLITDNATNFISEAMRAICERLGIARTTTSVERPQVDGLVEKMNSTIKTALAPYTAQFPKQWDAFLPFITFGINTAQQASSGFSPFELMFGRIATLPTTARMEPPPISNHNTQPWIAYLNHYLPIIHEQAKKNINTAQIRQQKYYNKGRLPERKYKVGEQVLKVIPVESRHFPKPKFSGPWKIIKIGINKHTYTLQMKVKNQYTTTTANQAQLEPYYQ</sequence>
<comment type="caution">
    <text evidence="3">The sequence shown here is derived from an EMBL/GenBank/DDBJ whole genome shotgun (WGS) entry which is preliminary data.</text>
</comment>